<comment type="catalytic activity">
    <reaction evidence="1">
        <text>Hydrolysis of alkylated DNA, releasing 3-methyladenine, 3-methylguanine, 7-methylguanine and 7-methyladenine.</text>
        <dbReference type="EC" id="3.2.2.21"/>
    </reaction>
</comment>
<evidence type="ECO:0000256" key="1">
    <source>
        <dbReference type="ARBA" id="ARBA00000086"/>
    </source>
</evidence>
<organism evidence="6 7">
    <name type="scientific">Flavobacterium sediminilitoris</name>
    <dbReference type="NCBI Taxonomy" id="2024526"/>
    <lineage>
        <taxon>Bacteria</taxon>
        <taxon>Pseudomonadati</taxon>
        <taxon>Bacteroidota</taxon>
        <taxon>Flavobacteriia</taxon>
        <taxon>Flavobacteriales</taxon>
        <taxon>Flavobacteriaceae</taxon>
        <taxon>Flavobacterium</taxon>
    </lineage>
</organism>
<accession>A0ABY4HS42</accession>
<evidence type="ECO:0000256" key="3">
    <source>
        <dbReference type="ARBA" id="ARBA00022763"/>
    </source>
</evidence>
<dbReference type="SUPFAM" id="SSF48150">
    <property type="entry name" value="DNA-glycosylase"/>
    <property type="match status" value="1"/>
</dbReference>
<dbReference type="Gene3D" id="1.10.340.30">
    <property type="entry name" value="Hypothetical protein, domain 2"/>
    <property type="match status" value="1"/>
</dbReference>
<reference evidence="6" key="2">
    <citation type="submission" date="2022-04" db="EMBL/GenBank/DDBJ databases">
        <title>Complete Genome Sequence of Flavobacterium sediminilitoris YSM-43, Isolated from a Tidal Sediment.</title>
        <authorList>
            <person name="Lee P.A."/>
        </authorList>
    </citation>
    <scope>NUCLEOTIDE SEQUENCE</scope>
    <source>
        <strain evidence="6">YSM-43</strain>
    </source>
</reference>
<evidence type="ECO:0000256" key="2">
    <source>
        <dbReference type="ARBA" id="ARBA00012000"/>
    </source>
</evidence>
<dbReference type="PANTHER" id="PTHR43003:SF5">
    <property type="entry name" value="DNA-3-METHYLADENINE GLYCOSYLASE"/>
    <property type="match status" value="1"/>
</dbReference>
<evidence type="ECO:0000313" key="6">
    <source>
        <dbReference type="EMBL" id="UOX35515.1"/>
    </source>
</evidence>
<feature type="domain" description="HhH-GPD" evidence="5">
    <location>
        <begin position="42"/>
        <end position="194"/>
    </location>
</feature>
<protein>
    <recommendedName>
        <fullName evidence="2">DNA-3-methyladenine glycosylase II</fullName>
        <ecNumber evidence="2">3.2.2.21</ecNumber>
    </recommendedName>
</protein>
<reference evidence="6" key="1">
    <citation type="submission" date="2021-12" db="EMBL/GenBank/DDBJ databases">
        <authorList>
            <person name="Cha I.-T."/>
            <person name="Lee K.-E."/>
            <person name="Park S.-J."/>
        </authorList>
    </citation>
    <scope>NUCLEOTIDE SEQUENCE</scope>
    <source>
        <strain evidence="6">YSM-43</strain>
    </source>
</reference>
<keyword evidence="3" id="KW-0227">DNA damage</keyword>
<name>A0ABY4HS42_9FLAO</name>
<keyword evidence="4" id="KW-0234">DNA repair</keyword>
<evidence type="ECO:0000313" key="7">
    <source>
        <dbReference type="Proteomes" id="UP000830454"/>
    </source>
</evidence>
<dbReference type="CDD" id="cd00056">
    <property type="entry name" value="ENDO3c"/>
    <property type="match status" value="1"/>
</dbReference>
<dbReference type="Proteomes" id="UP000830454">
    <property type="component" value="Chromosome"/>
</dbReference>
<gene>
    <name evidence="6" type="ORF">LXD69_08320</name>
</gene>
<sequence>MEESIQYLISVDKVLNQLYKKYGVPYIPSRPQGFVTLCKLILEQQVSLSSAKACFLKLESFLVEITPSTIFEANEEDLKANGISRQKVVYLKELSKAVLNKQLNLDSFELKSADEIRKELIKIKGIGNWTIDVYLMFSLQKQDIIPLGDIAIINTIKELYNCCSSDDILIISQKWKPYRTMASYFLWHYYLEKRNRKPLVY</sequence>
<dbReference type="InterPro" id="IPR011257">
    <property type="entry name" value="DNA_glycosylase"/>
</dbReference>
<dbReference type="EMBL" id="CP090145">
    <property type="protein sequence ID" value="UOX35515.1"/>
    <property type="molecule type" value="Genomic_DNA"/>
</dbReference>
<dbReference type="InterPro" id="IPR051912">
    <property type="entry name" value="Alkylbase_DNA_Glycosylase/TA"/>
</dbReference>
<dbReference type="PANTHER" id="PTHR43003">
    <property type="entry name" value="DNA-3-METHYLADENINE GLYCOSYLASE"/>
    <property type="match status" value="1"/>
</dbReference>
<proteinExistence type="predicted"/>
<evidence type="ECO:0000259" key="5">
    <source>
        <dbReference type="SMART" id="SM00478"/>
    </source>
</evidence>
<evidence type="ECO:0000256" key="4">
    <source>
        <dbReference type="ARBA" id="ARBA00023204"/>
    </source>
</evidence>
<dbReference type="EC" id="3.2.2.21" evidence="2"/>
<dbReference type="RefSeq" id="WP_246918738.1">
    <property type="nucleotide sequence ID" value="NZ_CP090145.1"/>
</dbReference>
<dbReference type="Pfam" id="PF00730">
    <property type="entry name" value="HhH-GPD"/>
    <property type="match status" value="1"/>
</dbReference>
<dbReference type="Gene3D" id="1.10.1670.40">
    <property type="match status" value="1"/>
</dbReference>
<dbReference type="InterPro" id="IPR003265">
    <property type="entry name" value="HhH-GPD_domain"/>
</dbReference>
<keyword evidence="7" id="KW-1185">Reference proteome</keyword>
<dbReference type="SMART" id="SM00478">
    <property type="entry name" value="ENDO3c"/>
    <property type="match status" value="1"/>
</dbReference>